<feature type="binding site" evidence="8">
    <location>
        <position position="157"/>
    </location>
    <ligand>
        <name>[4Fe-4S] cluster</name>
        <dbReference type="ChEBI" id="CHEBI:49883"/>
        <label>2</label>
        <note>4Fe-4S-S-AdoMet</note>
    </ligand>
</feature>
<gene>
    <name evidence="8" type="primary">rimO</name>
    <name evidence="12" type="ORF">SAMN06295910_2157</name>
</gene>
<dbReference type="STRING" id="941907.SAMN06295910_2157"/>
<dbReference type="NCBIfam" id="TIGR00089">
    <property type="entry name" value="MiaB/RimO family radical SAM methylthiotransferase"/>
    <property type="match status" value="1"/>
</dbReference>
<evidence type="ECO:0000256" key="3">
    <source>
        <dbReference type="ARBA" id="ARBA00022679"/>
    </source>
</evidence>
<evidence type="ECO:0000256" key="2">
    <source>
        <dbReference type="ARBA" id="ARBA00022490"/>
    </source>
</evidence>
<dbReference type="GO" id="GO:0005840">
    <property type="term" value="C:ribosome"/>
    <property type="evidence" value="ECO:0007669"/>
    <property type="project" value="UniProtKB-KW"/>
</dbReference>
<feature type="binding site" evidence="8">
    <location>
        <position position="54"/>
    </location>
    <ligand>
        <name>[4Fe-4S] cluster</name>
        <dbReference type="ChEBI" id="CHEBI:49883"/>
        <label>1</label>
    </ligand>
</feature>
<dbReference type="PANTHER" id="PTHR43837:SF1">
    <property type="entry name" value="RIBOSOMAL PROTEIN US12 METHYLTHIOTRANSFERASE RIMO"/>
    <property type="match status" value="1"/>
</dbReference>
<dbReference type="InterPro" id="IPR020612">
    <property type="entry name" value="Methylthiotransferase_CS"/>
</dbReference>
<dbReference type="InterPro" id="IPR013848">
    <property type="entry name" value="Methylthiotransferase_N"/>
</dbReference>
<dbReference type="GO" id="GO:0005829">
    <property type="term" value="C:cytosol"/>
    <property type="evidence" value="ECO:0007669"/>
    <property type="project" value="TreeGrafter"/>
</dbReference>
<dbReference type="InterPro" id="IPR005839">
    <property type="entry name" value="Methylthiotransferase"/>
</dbReference>
<dbReference type="NCBIfam" id="TIGR01125">
    <property type="entry name" value="30S ribosomal protein S12 methylthiotransferase RimO"/>
    <property type="match status" value="1"/>
</dbReference>
<dbReference type="InterPro" id="IPR006638">
    <property type="entry name" value="Elp3/MiaA/NifB-like_rSAM"/>
</dbReference>
<dbReference type="HAMAP" id="MF_01865">
    <property type="entry name" value="MTTase_RimO"/>
    <property type="match status" value="1"/>
</dbReference>
<evidence type="ECO:0000259" key="9">
    <source>
        <dbReference type="PROSITE" id="PS50926"/>
    </source>
</evidence>
<feature type="domain" description="TRAM" evidence="9">
    <location>
        <begin position="376"/>
        <end position="443"/>
    </location>
</feature>
<dbReference type="FunFam" id="3.80.30.20:FF:000001">
    <property type="entry name" value="tRNA-2-methylthio-N(6)-dimethylallyladenosine synthase 2"/>
    <property type="match status" value="1"/>
</dbReference>
<dbReference type="InterPro" id="IPR038135">
    <property type="entry name" value="Methylthiotransferase_N_sf"/>
</dbReference>
<keyword evidence="2 8" id="KW-0963">Cytoplasm</keyword>
<dbReference type="SUPFAM" id="SSF102114">
    <property type="entry name" value="Radical SAM enzymes"/>
    <property type="match status" value="1"/>
</dbReference>
<evidence type="ECO:0000256" key="8">
    <source>
        <dbReference type="HAMAP-Rule" id="MF_01865"/>
    </source>
</evidence>
<dbReference type="PROSITE" id="PS51449">
    <property type="entry name" value="MTTASE_N"/>
    <property type="match status" value="1"/>
</dbReference>
<dbReference type="GO" id="GO:0051539">
    <property type="term" value="F:4 iron, 4 sulfur cluster binding"/>
    <property type="evidence" value="ECO:0007669"/>
    <property type="project" value="UniProtKB-UniRule"/>
</dbReference>
<dbReference type="SFLD" id="SFLDF00274">
    <property type="entry name" value="ribosomal_protein_S12_methylth"/>
    <property type="match status" value="1"/>
</dbReference>
<dbReference type="SFLD" id="SFLDS00029">
    <property type="entry name" value="Radical_SAM"/>
    <property type="match status" value="1"/>
</dbReference>
<dbReference type="SFLD" id="SFLDG01061">
    <property type="entry name" value="methylthiotransferase"/>
    <property type="match status" value="1"/>
</dbReference>
<comment type="catalytic activity">
    <reaction evidence="8">
        <text>L-aspartate(89)-[ribosomal protein uS12]-hydrogen + (sulfur carrier)-SH + AH2 + 2 S-adenosyl-L-methionine = 3-methylsulfanyl-L-aspartate(89)-[ribosomal protein uS12]-hydrogen + (sulfur carrier)-H + 5'-deoxyadenosine + L-methionine + A + S-adenosyl-L-homocysteine + 2 H(+)</text>
        <dbReference type="Rhea" id="RHEA:37087"/>
        <dbReference type="Rhea" id="RHEA-COMP:10460"/>
        <dbReference type="Rhea" id="RHEA-COMP:10461"/>
        <dbReference type="Rhea" id="RHEA-COMP:14737"/>
        <dbReference type="Rhea" id="RHEA-COMP:14739"/>
        <dbReference type="ChEBI" id="CHEBI:13193"/>
        <dbReference type="ChEBI" id="CHEBI:15378"/>
        <dbReference type="ChEBI" id="CHEBI:17319"/>
        <dbReference type="ChEBI" id="CHEBI:17499"/>
        <dbReference type="ChEBI" id="CHEBI:29917"/>
        <dbReference type="ChEBI" id="CHEBI:29961"/>
        <dbReference type="ChEBI" id="CHEBI:57844"/>
        <dbReference type="ChEBI" id="CHEBI:57856"/>
        <dbReference type="ChEBI" id="CHEBI:59789"/>
        <dbReference type="ChEBI" id="CHEBI:64428"/>
        <dbReference type="ChEBI" id="CHEBI:73599"/>
        <dbReference type="EC" id="2.8.4.4"/>
    </reaction>
</comment>
<feature type="binding site" evidence="8">
    <location>
        <position position="83"/>
    </location>
    <ligand>
        <name>[4Fe-4S] cluster</name>
        <dbReference type="ChEBI" id="CHEBI:49883"/>
        <label>1</label>
    </ligand>
</feature>
<keyword evidence="4 8" id="KW-0949">S-adenosyl-L-methionine</keyword>
<comment type="cofactor">
    <cofactor evidence="8">
        <name>[4Fe-4S] cluster</name>
        <dbReference type="ChEBI" id="CHEBI:49883"/>
    </cofactor>
    <text evidence="8">Binds 2 [4Fe-4S] clusters. One cluster is coordinated with 3 cysteines and an exchangeable S-adenosyl-L-methionine.</text>
</comment>
<keyword evidence="12" id="KW-0687">Ribonucleoprotein</keyword>
<dbReference type="AlphaFoldDB" id="A0A1X7GRU5"/>
<keyword evidence="5 8" id="KW-0479">Metal-binding</keyword>
<keyword evidence="12" id="KW-0689">Ribosomal protein</keyword>
<keyword evidence="7 8" id="KW-0411">Iron-sulfur</keyword>
<dbReference type="CDD" id="cd01335">
    <property type="entry name" value="Radical_SAM"/>
    <property type="match status" value="1"/>
</dbReference>
<keyword evidence="1 8" id="KW-0004">4Fe-4S</keyword>
<dbReference type="Pfam" id="PF00919">
    <property type="entry name" value="UPF0004"/>
    <property type="match status" value="1"/>
</dbReference>
<organism evidence="12 13">
    <name type="scientific">Allosphingosinicella indica</name>
    <dbReference type="NCBI Taxonomy" id="941907"/>
    <lineage>
        <taxon>Bacteria</taxon>
        <taxon>Pseudomonadati</taxon>
        <taxon>Pseudomonadota</taxon>
        <taxon>Alphaproteobacteria</taxon>
        <taxon>Sphingomonadales</taxon>
        <taxon>Sphingomonadaceae</taxon>
        <taxon>Allosphingosinicella</taxon>
    </lineage>
</organism>
<dbReference type="EMBL" id="LT840185">
    <property type="protein sequence ID" value="SMF73639.1"/>
    <property type="molecule type" value="Genomic_DNA"/>
</dbReference>
<evidence type="ECO:0000256" key="1">
    <source>
        <dbReference type="ARBA" id="ARBA00022485"/>
    </source>
</evidence>
<dbReference type="RefSeq" id="WP_085218776.1">
    <property type="nucleotide sequence ID" value="NZ_LT840185.1"/>
</dbReference>
<dbReference type="Gene3D" id="2.40.50.140">
    <property type="entry name" value="Nucleic acid-binding proteins"/>
    <property type="match status" value="1"/>
</dbReference>
<dbReference type="GO" id="GO:0006400">
    <property type="term" value="P:tRNA modification"/>
    <property type="evidence" value="ECO:0007669"/>
    <property type="project" value="InterPro"/>
</dbReference>
<dbReference type="SMART" id="SM00729">
    <property type="entry name" value="Elp3"/>
    <property type="match status" value="1"/>
</dbReference>
<dbReference type="PROSITE" id="PS01278">
    <property type="entry name" value="MTTASE_RADICAL"/>
    <property type="match status" value="1"/>
</dbReference>
<feature type="domain" description="Radical SAM core" evidence="11">
    <location>
        <begin position="136"/>
        <end position="373"/>
    </location>
</feature>
<feature type="binding site" evidence="8">
    <location>
        <position position="154"/>
    </location>
    <ligand>
        <name>[4Fe-4S] cluster</name>
        <dbReference type="ChEBI" id="CHEBI:49883"/>
        <label>2</label>
        <note>4Fe-4S-S-AdoMet</note>
    </ligand>
</feature>
<accession>A0A1X7GRU5</accession>
<dbReference type="Pfam" id="PF18693">
    <property type="entry name" value="TRAM_2"/>
    <property type="match status" value="1"/>
</dbReference>
<evidence type="ECO:0000256" key="4">
    <source>
        <dbReference type="ARBA" id="ARBA00022691"/>
    </source>
</evidence>
<dbReference type="InterPro" id="IPR012340">
    <property type="entry name" value="NA-bd_OB-fold"/>
</dbReference>
<dbReference type="GO" id="GO:0035599">
    <property type="term" value="F:aspartic acid methylthiotransferase activity"/>
    <property type="evidence" value="ECO:0007669"/>
    <property type="project" value="TreeGrafter"/>
</dbReference>
<dbReference type="GO" id="GO:0103039">
    <property type="term" value="F:protein methylthiotransferase activity"/>
    <property type="evidence" value="ECO:0007669"/>
    <property type="project" value="UniProtKB-EC"/>
</dbReference>
<proteinExistence type="inferred from homology"/>
<feature type="binding site" evidence="8">
    <location>
        <position position="150"/>
    </location>
    <ligand>
        <name>[4Fe-4S] cluster</name>
        <dbReference type="ChEBI" id="CHEBI:49883"/>
        <label>2</label>
        <note>4Fe-4S-S-AdoMet</note>
    </ligand>
</feature>
<dbReference type="Proteomes" id="UP000192934">
    <property type="component" value="Chromosome I"/>
</dbReference>
<name>A0A1X7GRU5_9SPHN</name>
<reference evidence="13" key="1">
    <citation type="submission" date="2017-04" db="EMBL/GenBank/DDBJ databases">
        <authorList>
            <person name="Varghese N."/>
            <person name="Submissions S."/>
        </authorList>
    </citation>
    <scope>NUCLEOTIDE SEQUENCE [LARGE SCALE GENOMIC DNA]</scope>
    <source>
        <strain evidence="13">Dd16</strain>
    </source>
</reference>
<dbReference type="InterPro" id="IPR058240">
    <property type="entry name" value="rSAM_sf"/>
</dbReference>
<evidence type="ECO:0000256" key="5">
    <source>
        <dbReference type="ARBA" id="ARBA00022723"/>
    </source>
</evidence>
<dbReference type="EC" id="2.8.4.4" evidence="8"/>
<dbReference type="FunFam" id="3.40.50.12160:FF:000002">
    <property type="entry name" value="Ribosomal protein S12 methylthiotransferase RimO"/>
    <property type="match status" value="1"/>
</dbReference>
<dbReference type="PROSITE" id="PS51918">
    <property type="entry name" value="RADICAL_SAM"/>
    <property type="match status" value="1"/>
</dbReference>
<comment type="function">
    <text evidence="8">Catalyzes the methylthiolation of an aspartic acid residue of ribosomal protein uS12.</text>
</comment>
<dbReference type="InterPro" id="IPR005840">
    <property type="entry name" value="Ribosomal_uS12_MeSTrfase_RimO"/>
</dbReference>
<evidence type="ECO:0000259" key="10">
    <source>
        <dbReference type="PROSITE" id="PS51449"/>
    </source>
</evidence>
<keyword evidence="13" id="KW-1185">Reference proteome</keyword>
<evidence type="ECO:0000313" key="12">
    <source>
        <dbReference type="EMBL" id="SMF73639.1"/>
    </source>
</evidence>
<evidence type="ECO:0000313" key="13">
    <source>
        <dbReference type="Proteomes" id="UP000192934"/>
    </source>
</evidence>
<dbReference type="SFLD" id="SFLDG01082">
    <property type="entry name" value="B12-binding_domain_containing"/>
    <property type="match status" value="1"/>
</dbReference>
<evidence type="ECO:0000256" key="7">
    <source>
        <dbReference type="ARBA" id="ARBA00023014"/>
    </source>
</evidence>
<dbReference type="InterPro" id="IPR007197">
    <property type="entry name" value="rSAM"/>
</dbReference>
<feature type="binding site" evidence="8">
    <location>
        <position position="18"/>
    </location>
    <ligand>
        <name>[4Fe-4S] cluster</name>
        <dbReference type="ChEBI" id="CHEBI:49883"/>
        <label>1</label>
    </ligand>
</feature>
<comment type="similarity">
    <text evidence="8">Belongs to the methylthiotransferase family. RimO subfamily.</text>
</comment>
<dbReference type="GO" id="GO:0046872">
    <property type="term" value="F:metal ion binding"/>
    <property type="evidence" value="ECO:0007669"/>
    <property type="project" value="UniProtKB-KW"/>
</dbReference>
<dbReference type="PROSITE" id="PS50926">
    <property type="entry name" value="TRAM"/>
    <property type="match status" value="1"/>
</dbReference>
<dbReference type="InterPro" id="IPR002792">
    <property type="entry name" value="TRAM_dom"/>
</dbReference>
<dbReference type="OrthoDB" id="9805215at2"/>
<comment type="subcellular location">
    <subcellularLocation>
        <location evidence="8">Cytoplasm</location>
    </subcellularLocation>
</comment>
<protein>
    <recommendedName>
        <fullName evidence="8">Ribosomal protein uS12 methylthiotransferase RimO</fullName>
        <shortName evidence="8">uS12 MTTase</shortName>
        <shortName evidence="8">uS12 methylthiotransferase</shortName>
        <ecNumber evidence="8">2.8.4.4</ecNumber>
    </recommendedName>
    <alternativeName>
        <fullName evidence="8">Ribosomal protein uS12 (aspartate-C(3))-methylthiotransferase</fullName>
    </alternativeName>
    <alternativeName>
        <fullName evidence="8">Ribosome maturation factor RimO</fullName>
    </alternativeName>
</protein>
<dbReference type="Pfam" id="PF04055">
    <property type="entry name" value="Radical_SAM"/>
    <property type="match status" value="1"/>
</dbReference>
<dbReference type="InterPro" id="IPR023404">
    <property type="entry name" value="rSAM_horseshoe"/>
</dbReference>
<evidence type="ECO:0000259" key="11">
    <source>
        <dbReference type="PROSITE" id="PS51918"/>
    </source>
</evidence>
<sequence>MATTLPSPPKVGMVSLGCPKALVDSERILTKLRGDGYAMSPDYAGADVVLVNTCGFLDSAKEESLAAIGEAIAENGRVIVTGCMGKEAEVIRARFPDVLAVTGPQQYEQVVGAVHDAAPMPANAFLNLVPEGGLKLTPRHYSYLKISEGCNHRCAFCIIPSLRGDLASRRPDAILREAEKLIAAGTKELLVISQDTSAYGLDLKHASWPWKGSEVRAHMTDLARELGKLGAWVRLHYVYPYPYVDRIIPLMAEGLILPYLDIPFQHASPTVLKAMKRPANEAKVLERIRGWREICPDIAIRSTFIVGFPGETDADFEYLLEWLEEAQLDRVGAFRFEPVAGATANDLPGAVPEEVKEERYARFMEKTAAISAAKLAAKVGRTLDVIVDLVDHEGGATGRSQADAPEIDGEVHLRDAGCLKQGDIVPVLIEDADEHDLFGVPATA</sequence>
<dbReference type="Gene3D" id="3.40.50.12160">
    <property type="entry name" value="Methylthiotransferase, N-terminal domain"/>
    <property type="match status" value="1"/>
</dbReference>
<keyword evidence="6 8" id="KW-0408">Iron</keyword>
<feature type="domain" description="MTTase N-terminal" evidence="10">
    <location>
        <begin position="9"/>
        <end position="119"/>
    </location>
</feature>
<dbReference type="PANTHER" id="PTHR43837">
    <property type="entry name" value="RIBOSOMAL PROTEIN S12 METHYLTHIOTRANSFERASE RIMO"/>
    <property type="match status" value="1"/>
</dbReference>
<dbReference type="Gene3D" id="3.80.30.20">
    <property type="entry name" value="tm_1862 like domain"/>
    <property type="match status" value="1"/>
</dbReference>
<evidence type="ECO:0000256" key="6">
    <source>
        <dbReference type="ARBA" id="ARBA00023004"/>
    </source>
</evidence>
<keyword evidence="3 8" id="KW-0808">Transferase</keyword>